<dbReference type="AlphaFoldDB" id="A0AAW9D586"/>
<dbReference type="EMBL" id="QXCT01000002">
    <property type="protein sequence ID" value="MDW9256907.1"/>
    <property type="molecule type" value="Genomic_DNA"/>
</dbReference>
<sequence>MRFNTRQESWLDRSGISGCPRHFSSVRQTTRRNHTRDRPFSETAKIGVEMAAPQAVTAV</sequence>
<reference evidence="2" key="1">
    <citation type="submission" date="2018-08" db="EMBL/GenBank/DDBJ databases">
        <title>Identification of Burkholderia cepacia strains that express a Burkholderia pseudomallei-like capsular polysaccharide.</title>
        <authorList>
            <person name="Burtnick M.N."/>
            <person name="Vongsouvath M."/>
            <person name="Newton P."/>
            <person name="Wuthiekanun V."/>
            <person name="Limmathurotsakul D."/>
            <person name="Brett P.J."/>
            <person name="Chantratita N."/>
            <person name="Dance D.A."/>
        </authorList>
    </citation>
    <scope>NUCLEOTIDE SEQUENCE</scope>
    <source>
        <strain evidence="2">SBXCC001</strain>
    </source>
</reference>
<name>A0AAW9D586_BURTH</name>
<accession>A0AAW9D586</accession>
<dbReference type="Proteomes" id="UP001272137">
    <property type="component" value="Unassembled WGS sequence"/>
</dbReference>
<feature type="region of interest" description="Disordered" evidence="1">
    <location>
        <begin position="1"/>
        <end position="42"/>
    </location>
</feature>
<organism evidence="2 3">
    <name type="scientific">Burkholderia thailandensis</name>
    <dbReference type="NCBI Taxonomy" id="57975"/>
    <lineage>
        <taxon>Bacteria</taxon>
        <taxon>Pseudomonadati</taxon>
        <taxon>Pseudomonadota</taxon>
        <taxon>Betaproteobacteria</taxon>
        <taxon>Burkholderiales</taxon>
        <taxon>Burkholderiaceae</taxon>
        <taxon>Burkholderia</taxon>
        <taxon>pseudomallei group</taxon>
    </lineage>
</organism>
<protein>
    <submittedName>
        <fullName evidence="2">Uncharacterized protein</fullName>
    </submittedName>
</protein>
<comment type="caution">
    <text evidence="2">The sequence shown here is derived from an EMBL/GenBank/DDBJ whole genome shotgun (WGS) entry which is preliminary data.</text>
</comment>
<proteinExistence type="predicted"/>
<evidence type="ECO:0000256" key="1">
    <source>
        <dbReference type="SAM" id="MobiDB-lite"/>
    </source>
</evidence>
<evidence type="ECO:0000313" key="3">
    <source>
        <dbReference type="Proteomes" id="UP001272137"/>
    </source>
</evidence>
<gene>
    <name evidence="2" type="ORF">C7S16_2976</name>
</gene>
<evidence type="ECO:0000313" key="2">
    <source>
        <dbReference type="EMBL" id="MDW9256907.1"/>
    </source>
</evidence>